<dbReference type="GO" id="GO:0005524">
    <property type="term" value="F:ATP binding"/>
    <property type="evidence" value="ECO:0007669"/>
    <property type="project" value="UniProtKB-KW"/>
</dbReference>
<sequence>MPSSRFSDYQLGTILGVGTVGTVYEGIHKESGERVAIKKLHPGVSGNKLIRARFRREMSVLERLRHPNIIASYGGGEANDGQLYYIMELVEGGTMHELLETHGRLAWQEVVDVTRQVGSALQCAHNHGVIHRDLKPGNLFLTLSAMVKLGDFGIARDLHDSDLTATGLTVGTHAYMSPEQITGDAMISGKTDLYALGCCMFEMLTGRKPFLGENFAQLFEQHLRAKPPQVSKFQPECPPELDQVIAHLMEKKPEDRPFNARAVQGVMLQIGEKYGLHEELACEKSGHDVAAESVTEKGRLILEQRIHARLHPASKVDVSWGRIAAVAAVIGGMILAAIALAP</sequence>
<dbReference type="InterPro" id="IPR011009">
    <property type="entry name" value="Kinase-like_dom_sf"/>
</dbReference>
<evidence type="ECO:0000256" key="4">
    <source>
        <dbReference type="ARBA" id="ARBA00022741"/>
    </source>
</evidence>
<keyword evidence="7" id="KW-0472">Membrane</keyword>
<evidence type="ECO:0000256" key="2">
    <source>
        <dbReference type="ARBA" id="ARBA00022527"/>
    </source>
</evidence>
<name>A0A5C6BZQ9_9BACT</name>
<dbReference type="InterPro" id="IPR000719">
    <property type="entry name" value="Prot_kinase_dom"/>
</dbReference>
<keyword evidence="4" id="KW-0547">Nucleotide-binding</keyword>
<dbReference type="PANTHER" id="PTHR43289">
    <property type="entry name" value="MITOGEN-ACTIVATED PROTEIN KINASE KINASE KINASE 20-RELATED"/>
    <property type="match status" value="1"/>
</dbReference>
<dbReference type="PANTHER" id="PTHR43289:SF6">
    <property type="entry name" value="SERINE_THREONINE-PROTEIN KINASE NEKL-3"/>
    <property type="match status" value="1"/>
</dbReference>
<keyword evidence="5 9" id="KW-0418">Kinase</keyword>
<dbReference type="FunFam" id="1.10.510.10:FF:000021">
    <property type="entry name" value="Serine/threonine protein kinase"/>
    <property type="match status" value="1"/>
</dbReference>
<keyword evidence="10" id="KW-1185">Reference proteome</keyword>
<keyword evidence="2" id="KW-0723">Serine/threonine-protein kinase</keyword>
<evidence type="ECO:0000256" key="3">
    <source>
        <dbReference type="ARBA" id="ARBA00022679"/>
    </source>
</evidence>
<dbReference type="Proteomes" id="UP000316304">
    <property type="component" value="Unassembled WGS sequence"/>
</dbReference>
<dbReference type="AlphaFoldDB" id="A0A5C6BZQ9"/>
<keyword evidence="6" id="KW-0067">ATP-binding</keyword>
<dbReference type="CDD" id="cd14014">
    <property type="entry name" value="STKc_PknB_like"/>
    <property type="match status" value="1"/>
</dbReference>
<feature type="transmembrane region" description="Helical" evidence="7">
    <location>
        <begin position="320"/>
        <end position="341"/>
    </location>
</feature>
<feature type="domain" description="Protein kinase" evidence="8">
    <location>
        <begin position="9"/>
        <end position="280"/>
    </location>
</feature>
<evidence type="ECO:0000313" key="10">
    <source>
        <dbReference type="Proteomes" id="UP000316304"/>
    </source>
</evidence>
<dbReference type="Pfam" id="PF00069">
    <property type="entry name" value="Pkinase"/>
    <property type="match status" value="1"/>
</dbReference>
<organism evidence="9 10">
    <name type="scientific">Novipirellula galeiformis</name>
    <dbReference type="NCBI Taxonomy" id="2528004"/>
    <lineage>
        <taxon>Bacteria</taxon>
        <taxon>Pseudomonadati</taxon>
        <taxon>Planctomycetota</taxon>
        <taxon>Planctomycetia</taxon>
        <taxon>Pirellulales</taxon>
        <taxon>Pirellulaceae</taxon>
        <taxon>Novipirellula</taxon>
    </lineage>
</organism>
<dbReference type="SUPFAM" id="SSF56112">
    <property type="entry name" value="Protein kinase-like (PK-like)"/>
    <property type="match status" value="1"/>
</dbReference>
<evidence type="ECO:0000256" key="6">
    <source>
        <dbReference type="ARBA" id="ARBA00022840"/>
    </source>
</evidence>
<dbReference type="Gene3D" id="1.10.510.10">
    <property type="entry name" value="Transferase(Phosphotransferase) domain 1"/>
    <property type="match status" value="1"/>
</dbReference>
<keyword evidence="3 9" id="KW-0808">Transferase</keyword>
<keyword evidence="7" id="KW-0812">Transmembrane</keyword>
<proteinExistence type="predicted"/>
<evidence type="ECO:0000313" key="9">
    <source>
        <dbReference type="EMBL" id="TWU17415.1"/>
    </source>
</evidence>
<dbReference type="SMART" id="SM00220">
    <property type="entry name" value="S_TKc"/>
    <property type="match status" value="1"/>
</dbReference>
<dbReference type="PROSITE" id="PS00108">
    <property type="entry name" value="PROTEIN_KINASE_ST"/>
    <property type="match status" value="1"/>
</dbReference>
<comment type="caution">
    <text evidence="9">The sequence shown here is derived from an EMBL/GenBank/DDBJ whole genome shotgun (WGS) entry which is preliminary data.</text>
</comment>
<evidence type="ECO:0000259" key="8">
    <source>
        <dbReference type="PROSITE" id="PS50011"/>
    </source>
</evidence>
<dbReference type="InterPro" id="IPR008271">
    <property type="entry name" value="Ser/Thr_kinase_AS"/>
</dbReference>
<dbReference type="EMBL" id="SJPT01000012">
    <property type="protein sequence ID" value="TWU17415.1"/>
    <property type="molecule type" value="Genomic_DNA"/>
</dbReference>
<dbReference type="RefSeq" id="WP_146597145.1">
    <property type="nucleotide sequence ID" value="NZ_SJPT01000012.1"/>
</dbReference>
<protein>
    <recommendedName>
        <fullName evidence="1">non-specific serine/threonine protein kinase</fullName>
        <ecNumber evidence="1">2.7.11.1</ecNumber>
    </recommendedName>
</protein>
<dbReference type="OrthoDB" id="6111975at2"/>
<dbReference type="PROSITE" id="PS50011">
    <property type="entry name" value="PROTEIN_KINASE_DOM"/>
    <property type="match status" value="1"/>
</dbReference>
<gene>
    <name evidence="9" type="primary">pknD_4</name>
    <name evidence="9" type="ORF">Pla52o_52190</name>
</gene>
<keyword evidence="7" id="KW-1133">Transmembrane helix</keyword>
<evidence type="ECO:0000256" key="1">
    <source>
        <dbReference type="ARBA" id="ARBA00012513"/>
    </source>
</evidence>
<dbReference type="GO" id="GO:0004674">
    <property type="term" value="F:protein serine/threonine kinase activity"/>
    <property type="evidence" value="ECO:0007669"/>
    <property type="project" value="UniProtKB-KW"/>
</dbReference>
<dbReference type="EC" id="2.7.11.1" evidence="1"/>
<accession>A0A5C6BZQ9</accession>
<evidence type="ECO:0000256" key="5">
    <source>
        <dbReference type="ARBA" id="ARBA00022777"/>
    </source>
</evidence>
<reference evidence="9 10" key="1">
    <citation type="submission" date="2019-02" db="EMBL/GenBank/DDBJ databases">
        <title>Deep-cultivation of Planctomycetes and their phenomic and genomic characterization uncovers novel biology.</title>
        <authorList>
            <person name="Wiegand S."/>
            <person name="Jogler M."/>
            <person name="Boedeker C."/>
            <person name="Pinto D."/>
            <person name="Vollmers J."/>
            <person name="Rivas-Marin E."/>
            <person name="Kohn T."/>
            <person name="Peeters S.H."/>
            <person name="Heuer A."/>
            <person name="Rast P."/>
            <person name="Oberbeckmann S."/>
            <person name="Bunk B."/>
            <person name="Jeske O."/>
            <person name="Meyerdierks A."/>
            <person name="Storesund J.E."/>
            <person name="Kallscheuer N."/>
            <person name="Luecker S."/>
            <person name="Lage O.M."/>
            <person name="Pohl T."/>
            <person name="Merkel B.J."/>
            <person name="Hornburger P."/>
            <person name="Mueller R.-W."/>
            <person name="Bruemmer F."/>
            <person name="Labrenz M."/>
            <person name="Spormann A.M."/>
            <person name="Op Den Camp H."/>
            <person name="Overmann J."/>
            <person name="Amann R."/>
            <person name="Jetten M.S.M."/>
            <person name="Mascher T."/>
            <person name="Medema M.H."/>
            <person name="Devos D.P."/>
            <person name="Kaster A.-K."/>
            <person name="Ovreas L."/>
            <person name="Rohde M."/>
            <person name="Galperin M.Y."/>
            <person name="Jogler C."/>
        </authorList>
    </citation>
    <scope>NUCLEOTIDE SEQUENCE [LARGE SCALE GENOMIC DNA]</scope>
    <source>
        <strain evidence="9 10">Pla52o</strain>
    </source>
</reference>
<evidence type="ECO:0000256" key="7">
    <source>
        <dbReference type="SAM" id="Phobius"/>
    </source>
</evidence>